<feature type="compositionally biased region" description="Basic and acidic residues" evidence="6">
    <location>
        <begin position="638"/>
        <end position="662"/>
    </location>
</feature>
<name>A0ABQ9P249_9PEZI</name>
<protein>
    <recommendedName>
        <fullName evidence="2 5">Nitrogen permease regulator 3</fullName>
    </recommendedName>
    <alternativeName>
        <fullName evidence="4 5">Required for meiotic nuclear division protein 11</fullName>
    </alternativeName>
</protein>
<feature type="domain" description="GATOR1 complex protein NPRL3 C-terminal HTH" evidence="7">
    <location>
        <begin position="772"/>
        <end position="837"/>
    </location>
</feature>
<feature type="region of interest" description="Disordered" evidence="6">
    <location>
        <begin position="205"/>
        <end position="286"/>
    </location>
</feature>
<organism evidence="8 9">
    <name type="scientific">Coniosporium apollinis</name>
    <dbReference type="NCBI Taxonomy" id="61459"/>
    <lineage>
        <taxon>Eukaryota</taxon>
        <taxon>Fungi</taxon>
        <taxon>Dikarya</taxon>
        <taxon>Ascomycota</taxon>
        <taxon>Pezizomycotina</taxon>
        <taxon>Dothideomycetes</taxon>
        <taxon>Dothideomycetes incertae sedis</taxon>
        <taxon>Coniosporium</taxon>
    </lineage>
</organism>
<dbReference type="Pfam" id="PF24064">
    <property type="entry name" value="HTH_NPRL3"/>
    <property type="match status" value="1"/>
</dbReference>
<feature type="compositionally biased region" description="Low complexity" evidence="6">
    <location>
        <begin position="91"/>
        <end position="102"/>
    </location>
</feature>
<evidence type="ECO:0000256" key="2">
    <source>
        <dbReference type="ARBA" id="ARBA00017880"/>
    </source>
</evidence>
<dbReference type="EMBL" id="JAPDRL010000006">
    <property type="protein sequence ID" value="KAJ9668686.1"/>
    <property type="molecule type" value="Genomic_DNA"/>
</dbReference>
<evidence type="ECO:0000256" key="4">
    <source>
        <dbReference type="ARBA" id="ARBA00030028"/>
    </source>
</evidence>
<evidence type="ECO:0000259" key="7">
    <source>
        <dbReference type="Pfam" id="PF24064"/>
    </source>
</evidence>
<feature type="region of interest" description="Disordered" evidence="6">
    <location>
        <begin position="29"/>
        <end position="151"/>
    </location>
</feature>
<proteinExistence type="inferred from homology"/>
<reference evidence="8" key="1">
    <citation type="submission" date="2022-10" db="EMBL/GenBank/DDBJ databases">
        <title>Culturing micro-colonial fungi from biological soil crusts in the Mojave desert and describing Neophaeococcomyces mojavensis, and introducing the new genera and species Taxawa tesnikishii.</title>
        <authorList>
            <person name="Kurbessoian T."/>
            <person name="Stajich J.E."/>
        </authorList>
    </citation>
    <scope>NUCLEOTIDE SEQUENCE</scope>
    <source>
        <strain evidence="8">TK_1</strain>
    </source>
</reference>
<evidence type="ECO:0000313" key="9">
    <source>
        <dbReference type="Proteomes" id="UP001172684"/>
    </source>
</evidence>
<feature type="compositionally biased region" description="Acidic residues" evidence="6">
    <location>
        <begin position="65"/>
        <end position="76"/>
    </location>
</feature>
<keyword evidence="5" id="KW-0469">Meiosis</keyword>
<dbReference type="InterPro" id="IPR056603">
    <property type="entry name" value="HTH_NPRL3"/>
</dbReference>
<dbReference type="Pfam" id="PF03666">
    <property type="entry name" value="NPR3"/>
    <property type="match status" value="1"/>
</dbReference>
<feature type="compositionally biased region" description="Basic and acidic residues" evidence="6">
    <location>
        <begin position="617"/>
        <end position="628"/>
    </location>
</feature>
<evidence type="ECO:0000256" key="3">
    <source>
        <dbReference type="ARBA" id="ARBA00025376"/>
    </source>
</evidence>
<comment type="function">
    <text evidence="3 5">Mediates inactivation of the TORC1 complex in response to amino acid starvation. Required for meiotic nuclear division.</text>
</comment>
<feature type="compositionally biased region" description="Acidic residues" evidence="6">
    <location>
        <begin position="115"/>
        <end position="126"/>
    </location>
</feature>
<feature type="compositionally biased region" description="Low complexity" evidence="6">
    <location>
        <begin position="687"/>
        <end position="700"/>
    </location>
</feature>
<evidence type="ECO:0000313" key="8">
    <source>
        <dbReference type="EMBL" id="KAJ9668686.1"/>
    </source>
</evidence>
<dbReference type="PANTHER" id="PTHR13153:SF5">
    <property type="entry name" value="GATOR COMPLEX PROTEIN NPRL3"/>
    <property type="match status" value="1"/>
</dbReference>
<sequence length="847" mass="92751">MPHPPLPPNPSLVAIFLIVKSHTGPRFVFHYPPHPRTSGPKAPSRHGSWSSTADGGASSEWGADALEDGEAGEDADVLSAENGEGVRGRSRGAAKGAAGSARTRGHTSGLRGIDERDEEAVEEGTEGVDQFDNSRTGSMAQKREGQGKSGEAEGVLEWERVLGFNTESLEKLLSPPRGFSKRRFEVGLEGLVFLGAPTFVRADGSWKKKRRKHGERGAAQEADDQDEAGQETNDPPQTDGPSDEDEGVDMRSGEEPFDPTLVQGFEPGYGHDLVSASASEAGSTNGHENDMSMFNVVFVLNPPALEYQLRVKEMYDNVVRKYAKVLREEQARSSYVWKEAREVLAMKQKAKENKTPMATLWHQIISSSALAKSIAIVFDSISSSKIAHVHLDAGLETSFQIPQAISTPYVPTTTEPQIPGLWLTTASVVDDEDPEAGLSPHCALLLLEDAETLLKEIEGDAKERSALLAFYIRNSTPTKSLQKLAAAFSIKIQHIQLLANHLIYWRRARAIPPLNQRDTYIVSPNADMRALSSAIVGYAARFPTLPPLMKMLERLSGAPRPYGSFIPSKDHRSAYMEILAWLMRGGWVTQLRTFAWVRVSAKVKGEVLEIVEREAREEAEENAGRAEAEAAEQAQMTGEEHFEQFAEPKENAASSERKRESAVEGTLSSPSRRLPPTGDDKADEVRTSPATPSTPLLTQPIHTPLQASPLYATSTTTKSPAPMSPTQSRRPSSLTSASVNSHPSTPGQSLSSLSSSLANRTASLVKSPQRANALEARWLEHIGNGFVDEKGDPHEELRELWPVLVKYLDGRHALEEIAGREGMKRKRVLDAVKELRERGLLVIVKHW</sequence>
<feature type="compositionally biased region" description="Polar residues" evidence="6">
    <location>
        <begin position="276"/>
        <end position="286"/>
    </location>
</feature>
<accession>A0ABQ9P249</accession>
<keyword evidence="5" id="KW-0732">Signal</keyword>
<evidence type="ECO:0000256" key="6">
    <source>
        <dbReference type="SAM" id="MobiDB-lite"/>
    </source>
</evidence>
<keyword evidence="9" id="KW-1185">Reference proteome</keyword>
<comment type="caution">
    <text evidence="8">The sequence shown here is derived from an EMBL/GenBank/DDBJ whole genome shotgun (WGS) entry which is preliminary data.</text>
</comment>
<dbReference type="Proteomes" id="UP001172684">
    <property type="component" value="Unassembled WGS sequence"/>
</dbReference>
<evidence type="ECO:0000256" key="5">
    <source>
        <dbReference type="RuleBase" id="RU368069"/>
    </source>
</evidence>
<dbReference type="PANTHER" id="PTHR13153">
    <property type="entry name" value="CGTHBA PROTEIN -14 GENE PROTEIN"/>
    <property type="match status" value="1"/>
</dbReference>
<evidence type="ECO:0000256" key="1">
    <source>
        <dbReference type="ARBA" id="ARBA00010546"/>
    </source>
</evidence>
<gene>
    <name evidence="8" type="primary">npr3</name>
    <name evidence="8" type="ORF">H2201_001329</name>
</gene>
<feature type="region of interest" description="Disordered" evidence="6">
    <location>
        <begin position="617"/>
        <end position="754"/>
    </location>
</feature>
<comment type="subcellular location">
    <subcellularLocation>
        <location evidence="5">Vacuole membrane</location>
        <topology evidence="5">Peripheral membrane protein</topology>
    </subcellularLocation>
</comment>
<comment type="similarity">
    <text evidence="1 5">Belongs to the NPR3 family.</text>
</comment>
<dbReference type="InterPro" id="IPR005365">
    <property type="entry name" value="Npr3"/>
</dbReference>
<feature type="compositionally biased region" description="Polar residues" evidence="6">
    <location>
        <begin position="711"/>
        <end position="748"/>
    </location>
</feature>